<accession>A0A072UT32</accession>
<evidence type="ECO:0000313" key="5">
    <source>
        <dbReference type="Proteomes" id="UP000002051"/>
    </source>
</evidence>
<dbReference type="EMBL" id="CM001219">
    <property type="protein sequence ID" value="KEH32969.1"/>
    <property type="molecule type" value="Genomic_DNA"/>
</dbReference>
<dbReference type="Proteomes" id="UP000002051">
    <property type="component" value="Chromosome 3"/>
</dbReference>
<name>A0A072UT32_MEDTR</name>
<dbReference type="Proteomes" id="UP000265566">
    <property type="component" value="Chromosome 3"/>
</dbReference>
<reference evidence="3" key="5">
    <citation type="journal article" date="2018" name="Nat. Plants">
        <title>Whole-genome landscape of Medicago truncatula symbiotic genes.</title>
        <authorList>
            <person name="Pecrix Y."/>
            <person name="Gamas P."/>
            <person name="Carrere S."/>
        </authorList>
    </citation>
    <scope>NUCLEOTIDE SEQUENCE</scope>
    <source>
        <tissue evidence="3">Leaves</tissue>
    </source>
</reference>
<keyword evidence="5" id="KW-1185">Reference proteome</keyword>
<evidence type="ECO:0000313" key="4">
    <source>
        <dbReference type="EnsemblPlants" id="KEH32969"/>
    </source>
</evidence>
<dbReference type="EMBL" id="PSQE01000003">
    <property type="protein sequence ID" value="RHN65568.1"/>
    <property type="molecule type" value="Genomic_DNA"/>
</dbReference>
<dbReference type="PANTHER" id="PTHR47718:SF9">
    <property type="entry name" value="PROTEIN FAR1-RELATED SEQUENCE"/>
    <property type="match status" value="1"/>
</dbReference>
<dbReference type="PANTHER" id="PTHR47718">
    <property type="entry name" value="OS01G0519700 PROTEIN"/>
    <property type="match status" value="1"/>
</dbReference>
<feature type="domain" description="FAR1-related sequence 11-like HTH-like" evidence="1">
    <location>
        <begin position="1"/>
        <end position="30"/>
    </location>
</feature>
<evidence type="ECO:0000259" key="1">
    <source>
        <dbReference type="Pfam" id="PF26175"/>
    </source>
</evidence>
<sequence length="93" mass="10755">MRVLELEKKIVTGNLPFLDKDIRNFIQSRSCIGKENDASDVLKLCKNLKDIDDAFKYEFTIDESNKLEHIMWAFGDSIRAYESFGDVVVFDTT</sequence>
<gene>
    <name evidence="2" type="ordered locus">MTR_3g012160</name>
    <name evidence="3" type="ORF">MtrunA17_Chr3g0081281</name>
</gene>
<reference evidence="2 5" key="1">
    <citation type="journal article" date="2011" name="Nature">
        <title>The Medicago genome provides insight into the evolution of rhizobial symbioses.</title>
        <authorList>
            <person name="Young N.D."/>
            <person name="Debelle F."/>
            <person name="Oldroyd G.E."/>
            <person name="Geurts R."/>
            <person name="Cannon S.B."/>
            <person name="Udvardi M.K."/>
            <person name="Benedito V.A."/>
            <person name="Mayer K.F."/>
            <person name="Gouzy J."/>
            <person name="Schoof H."/>
            <person name="Van de Peer Y."/>
            <person name="Proost S."/>
            <person name="Cook D.R."/>
            <person name="Meyers B.C."/>
            <person name="Spannagl M."/>
            <person name="Cheung F."/>
            <person name="De Mita S."/>
            <person name="Krishnakumar V."/>
            <person name="Gundlach H."/>
            <person name="Zhou S."/>
            <person name="Mudge J."/>
            <person name="Bharti A.K."/>
            <person name="Murray J.D."/>
            <person name="Naoumkina M.A."/>
            <person name="Rosen B."/>
            <person name="Silverstein K.A."/>
            <person name="Tang H."/>
            <person name="Rombauts S."/>
            <person name="Zhao P.X."/>
            <person name="Zhou P."/>
            <person name="Barbe V."/>
            <person name="Bardou P."/>
            <person name="Bechner M."/>
            <person name="Bellec A."/>
            <person name="Berger A."/>
            <person name="Berges H."/>
            <person name="Bidwell S."/>
            <person name="Bisseling T."/>
            <person name="Choisne N."/>
            <person name="Couloux A."/>
            <person name="Denny R."/>
            <person name="Deshpande S."/>
            <person name="Dai X."/>
            <person name="Doyle J.J."/>
            <person name="Dudez A.M."/>
            <person name="Farmer A.D."/>
            <person name="Fouteau S."/>
            <person name="Franken C."/>
            <person name="Gibelin C."/>
            <person name="Gish J."/>
            <person name="Goldstein S."/>
            <person name="Gonzalez A.J."/>
            <person name="Green P.J."/>
            <person name="Hallab A."/>
            <person name="Hartog M."/>
            <person name="Hua A."/>
            <person name="Humphray S.J."/>
            <person name="Jeong D.H."/>
            <person name="Jing Y."/>
            <person name="Jocker A."/>
            <person name="Kenton S.M."/>
            <person name="Kim D.J."/>
            <person name="Klee K."/>
            <person name="Lai H."/>
            <person name="Lang C."/>
            <person name="Lin S."/>
            <person name="Macmil S.L."/>
            <person name="Magdelenat G."/>
            <person name="Matthews L."/>
            <person name="McCorrison J."/>
            <person name="Monaghan E.L."/>
            <person name="Mun J.H."/>
            <person name="Najar F.Z."/>
            <person name="Nicholson C."/>
            <person name="Noirot C."/>
            <person name="O'Bleness M."/>
            <person name="Paule C.R."/>
            <person name="Poulain J."/>
            <person name="Prion F."/>
            <person name="Qin B."/>
            <person name="Qu C."/>
            <person name="Retzel E.F."/>
            <person name="Riddle C."/>
            <person name="Sallet E."/>
            <person name="Samain S."/>
            <person name="Samson N."/>
            <person name="Sanders I."/>
            <person name="Saurat O."/>
            <person name="Scarpelli C."/>
            <person name="Schiex T."/>
            <person name="Segurens B."/>
            <person name="Severin A.J."/>
            <person name="Sherrier D.J."/>
            <person name="Shi R."/>
            <person name="Sims S."/>
            <person name="Singer S.R."/>
            <person name="Sinharoy S."/>
            <person name="Sterck L."/>
            <person name="Viollet A."/>
            <person name="Wang B.B."/>
            <person name="Wang K."/>
            <person name="Wang M."/>
            <person name="Wang X."/>
            <person name="Warfsmann J."/>
            <person name="Weissenbach J."/>
            <person name="White D.D."/>
            <person name="White J.D."/>
            <person name="Wiley G.B."/>
            <person name="Wincker P."/>
            <person name="Xing Y."/>
            <person name="Yang L."/>
            <person name="Yao Z."/>
            <person name="Ying F."/>
            <person name="Zhai J."/>
            <person name="Zhou L."/>
            <person name="Zuber A."/>
            <person name="Denarie J."/>
            <person name="Dixon R.A."/>
            <person name="May G.D."/>
            <person name="Schwartz D.C."/>
            <person name="Rogers J."/>
            <person name="Quetier F."/>
            <person name="Town C.D."/>
            <person name="Roe B.A."/>
        </authorList>
    </citation>
    <scope>NUCLEOTIDE SEQUENCE [LARGE SCALE GENOMIC DNA]</scope>
    <source>
        <strain evidence="2">A17</strain>
        <strain evidence="4 5">cv. Jemalong A17</strain>
    </source>
</reference>
<proteinExistence type="predicted"/>
<evidence type="ECO:0000313" key="6">
    <source>
        <dbReference type="Proteomes" id="UP000265566"/>
    </source>
</evidence>
<protein>
    <submittedName>
        <fullName evidence="2">FAR1-related sequence protein</fullName>
    </submittedName>
    <submittedName>
        <fullName evidence="3">Putative FHY3/FAR1 family protein</fullName>
    </submittedName>
</protein>
<dbReference type="EnsemblPlants" id="KEH32969">
    <property type="protein sequence ID" value="KEH32969"/>
    <property type="gene ID" value="MTR_3g012160"/>
</dbReference>
<evidence type="ECO:0000313" key="2">
    <source>
        <dbReference type="EMBL" id="KEH32969.1"/>
    </source>
</evidence>
<organism evidence="2 5">
    <name type="scientific">Medicago truncatula</name>
    <name type="common">Barrel medic</name>
    <name type="synonym">Medicago tribuloides</name>
    <dbReference type="NCBI Taxonomy" id="3880"/>
    <lineage>
        <taxon>Eukaryota</taxon>
        <taxon>Viridiplantae</taxon>
        <taxon>Streptophyta</taxon>
        <taxon>Embryophyta</taxon>
        <taxon>Tracheophyta</taxon>
        <taxon>Spermatophyta</taxon>
        <taxon>Magnoliopsida</taxon>
        <taxon>eudicotyledons</taxon>
        <taxon>Gunneridae</taxon>
        <taxon>Pentapetalae</taxon>
        <taxon>rosids</taxon>
        <taxon>fabids</taxon>
        <taxon>Fabales</taxon>
        <taxon>Fabaceae</taxon>
        <taxon>Papilionoideae</taxon>
        <taxon>50 kb inversion clade</taxon>
        <taxon>NPAAA clade</taxon>
        <taxon>Hologalegina</taxon>
        <taxon>IRL clade</taxon>
        <taxon>Trifolieae</taxon>
        <taxon>Medicago</taxon>
    </lineage>
</organism>
<reference evidence="6" key="4">
    <citation type="journal article" date="2018" name="Nat. Plants">
        <title>Whole-genome landscape of Medicago truncatula symbiotic genes.</title>
        <authorList>
            <person name="Pecrix Y."/>
            <person name="Staton S.E."/>
            <person name="Sallet E."/>
            <person name="Lelandais-Briere C."/>
            <person name="Moreau S."/>
            <person name="Carrere S."/>
            <person name="Blein T."/>
            <person name="Jardinaud M.F."/>
            <person name="Latrasse D."/>
            <person name="Zouine M."/>
            <person name="Zahm M."/>
            <person name="Kreplak J."/>
            <person name="Mayjonade B."/>
            <person name="Satge C."/>
            <person name="Perez M."/>
            <person name="Cauet S."/>
            <person name="Marande W."/>
            <person name="Chantry-Darmon C."/>
            <person name="Lopez-Roques C."/>
            <person name="Bouchez O."/>
            <person name="Berard A."/>
            <person name="Debelle F."/>
            <person name="Munos S."/>
            <person name="Bendahmane A."/>
            <person name="Berges H."/>
            <person name="Niebel A."/>
            <person name="Buitink J."/>
            <person name="Frugier F."/>
            <person name="Benhamed M."/>
            <person name="Crespi M."/>
            <person name="Gouzy J."/>
            <person name="Gamas P."/>
        </authorList>
    </citation>
    <scope>NUCLEOTIDE SEQUENCE [LARGE SCALE GENOMIC DNA]</scope>
    <source>
        <strain evidence="6">cv. Jemalong A17</strain>
    </source>
</reference>
<reference evidence="4" key="3">
    <citation type="submission" date="2015-04" db="UniProtKB">
        <authorList>
            <consortium name="EnsemblPlants"/>
        </authorList>
    </citation>
    <scope>IDENTIFICATION</scope>
    <source>
        <strain evidence="4">cv. Jemalong A17</strain>
    </source>
</reference>
<dbReference type="Pfam" id="PF26175">
    <property type="entry name" value="HTH_FAR1"/>
    <property type="match status" value="1"/>
</dbReference>
<evidence type="ECO:0000313" key="3">
    <source>
        <dbReference type="EMBL" id="RHN65568.1"/>
    </source>
</evidence>
<dbReference type="InterPro" id="IPR058778">
    <property type="entry name" value="HTH_FAR1-11-like"/>
</dbReference>
<reference evidence="2 5" key="2">
    <citation type="journal article" date="2014" name="BMC Genomics">
        <title>An improved genome release (version Mt4.0) for the model legume Medicago truncatula.</title>
        <authorList>
            <person name="Tang H."/>
            <person name="Krishnakumar V."/>
            <person name="Bidwell S."/>
            <person name="Rosen B."/>
            <person name="Chan A."/>
            <person name="Zhou S."/>
            <person name="Gentzbittel L."/>
            <person name="Childs K.L."/>
            <person name="Yandell M."/>
            <person name="Gundlach H."/>
            <person name="Mayer K.F."/>
            <person name="Schwartz D.C."/>
            <person name="Town C.D."/>
        </authorList>
    </citation>
    <scope>GENOME REANNOTATION</scope>
    <source>
        <strain evidence="2">A17</strain>
        <strain evidence="4 5">cv. Jemalong A17</strain>
    </source>
</reference>
<dbReference type="AlphaFoldDB" id="A0A072UT32"/>
<dbReference type="HOGENOM" id="CLU_2402954_0_0_1"/>
<dbReference type="Gramene" id="rna13419">
    <property type="protein sequence ID" value="RHN65568.1"/>
    <property type="gene ID" value="gene13419"/>
</dbReference>